<reference evidence="3" key="2">
    <citation type="submission" date="2025-08" db="UniProtKB">
        <authorList>
            <consortium name="RefSeq"/>
        </authorList>
    </citation>
    <scope>IDENTIFICATION</scope>
    <source>
        <tissue evidence="3">Whole plant</tissue>
    </source>
</reference>
<dbReference type="GeneID" id="107460763"/>
<feature type="region of interest" description="Disordered" evidence="1">
    <location>
        <begin position="1"/>
        <end position="111"/>
    </location>
</feature>
<dbReference type="Proteomes" id="UP000515211">
    <property type="component" value="Chromosome 8"/>
</dbReference>
<gene>
    <name evidence="3" type="primary">LOC107460763</name>
</gene>
<proteinExistence type="predicted"/>
<feature type="compositionally biased region" description="Pro residues" evidence="1">
    <location>
        <begin position="34"/>
        <end position="44"/>
    </location>
</feature>
<name>A0A6P4BSQ9_ARADU</name>
<evidence type="ECO:0000313" key="2">
    <source>
        <dbReference type="Proteomes" id="UP000515211"/>
    </source>
</evidence>
<dbReference type="AlphaFoldDB" id="A0A6P4BSQ9"/>
<dbReference type="PRINTS" id="PR01217">
    <property type="entry name" value="PRICHEXTENSN"/>
</dbReference>
<evidence type="ECO:0000256" key="1">
    <source>
        <dbReference type="SAM" id="MobiDB-lite"/>
    </source>
</evidence>
<accession>A0A6P4BSQ9</accession>
<organism evidence="2 3">
    <name type="scientific">Arachis duranensis</name>
    <name type="common">Wild peanut</name>
    <dbReference type="NCBI Taxonomy" id="130453"/>
    <lineage>
        <taxon>Eukaryota</taxon>
        <taxon>Viridiplantae</taxon>
        <taxon>Streptophyta</taxon>
        <taxon>Embryophyta</taxon>
        <taxon>Tracheophyta</taxon>
        <taxon>Spermatophyta</taxon>
        <taxon>Magnoliopsida</taxon>
        <taxon>eudicotyledons</taxon>
        <taxon>Gunneridae</taxon>
        <taxon>Pentapetalae</taxon>
        <taxon>rosids</taxon>
        <taxon>fabids</taxon>
        <taxon>Fabales</taxon>
        <taxon>Fabaceae</taxon>
        <taxon>Papilionoideae</taxon>
        <taxon>50 kb inversion clade</taxon>
        <taxon>dalbergioids sensu lato</taxon>
        <taxon>Dalbergieae</taxon>
        <taxon>Pterocarpus clade</taxon>
        <taxon>Arachis</taxon>
    </lineage>
</organism>
<evidence type="ECO:0000313" key="3">
    <source>
        <dbReference type="RefSeq" id="XP_015934637.1"/>
    </source>
</evidence>
<feature type="compositionally biased region" description="Low complexity" evidence="1">
    <location>
        <begin position="69"/>
        <end position="86"/>
    </location>
</feature>
<reference evidence="2" key="1">
    <citation type="journal article" date="2016" name="Nat. Genet.">
        <title>The genome sequences of Arachis duranensis and Arachis ipaensis, the diploid ancestors of cultivated peanut.</title>
        <authorList>
            <person name="Bertioli D.J."/>
            <person name="Cannon S.B."/>
            <person name="Froenicke L."/>
            <person name="Huang G."/>
            <person name="Farmer A.D."/>
            <person name="Cannon E.K."/>
            <person name="Liu X."/>
            <person name="Gao D."/>
            <person name="Clevenger J."/>
            <person name="Dash S."/>
            <person name="Ren L."/>
            <person name="Moretzsohn M.C."/>
            <person name="Shirasawa K."/>
            <person name="Huang W."/>
            <person name="Vidigal B."/>
            <person name="Abernathy B."/>
            <person name="Chu Y."/>
            <person name="Niederhuth C.E."/>
            <person name="Umale P."/>
            <person name="Araujo A.C."/>
            <person name="Kozik A."/>
            <person name="Kim K.D."/>
            <person name="Burow M.D."/>
            <person name="Varshney R.K."/>
            <person name="Wang X."/>
            <person name="Zhang X."/>
            <person name="Barkley N."/>
            <person name="Guimaraes P.M."/>
            <person name="Isobe S."/>
            <person name="Guo B."/>
            <person name="Liao B."/>
            <person name="Stalker H.T."/>
            <person name="Schmitz R.J."/>
            <person name="Scheffler B.E."/>
            <person name="Leal-Bertioli S.C."/>
            <person name="Xun X."/>
            <person name="Jackson S.A."/>
            <person name="Michelmore R."/>
            <person name="Ozias-Akins P."/>
        </authorList>
    </citation>
    <scope>NUCLEOTIDE SEQUENCE [LARGE SCALE GENOMIC DNA]</scope>
    <source>
        <strain evidence="2">cv. V14167</strain>
    </source>
</reference>
<keyword evidence="2" id="KW-1185">Reference proteome</keyword>
<dbReference type="KEGG" id="adu:107460763"/>
<protein>
    <submittedName>
        <fullName evidence="3">Anther-specific proline-rich protein APG-like</fullName>
    </submittedName>
</protein>
<feature type="compositionally biased region" description="Polar residues" evidence="1">
    <location>
        <begin position="22"/>
        <end position="31"/>
    </location>
</feature>
<dbReference type="RefSeq" id="XP_015934637.1">
    <property type="nucleotide sequence ID" value="XM_016079151.1"/>
</dbReference>
<sequence length="310" mass="34530">MRKKVIAKRAPREKIYKPPTKPSTRSQDRTFTPSPSPPTSPPRCDPMARTKNTPRFPASAKPTPPPKATPSKPASSKPGSSKPPSSKGKRPTTEEPVPEPQQPRARSVPVRSQREFYANMTYHEGTTHSYVKGRDIILNNETISEALKYTDVGPCAYTSVKWDEGVGVSYNDALASIYEHVSLIDGITPTHKALGYERAQLHRMVNHIILPQSGMRKIKYYLMACFSTGKKSTLLNVVRDVAQEFVSQSNHLIELSKEKRKLASKHENFLKKSRDRVAVLMTFIDNLQNDEDVATDVEEDAVSEGNGSDA</sequence>